<reference evidence="7 8" key="1">
    <citation type="submission" date="2020-08" db="EMBL/GenBank/DDBJ databases">
        <title>Genome public.</title>
        <authorList>
            <person name="Liu C."/>
            <person name="Sun Q."/>
        </authorList>
    </citation>
    <scope>NUCLEOTIDE SEQUENCE [LARGE SCALE GENOMIC DNA]</scope>
    <source>
        <strain evidence="7 8">3_YM_SP_D4_24.mj</strain>
    </source>
</reference>
<dbReference type="Proteomes" id="UP000661649">
    <property type="component" value="Unassembled WGS sequence"/>
</dbReference>
<dbReference type="PANTHER" id="PTHR43179:SF12">
    <property type="entry name" value="GALACTOFURANOSYLTRANSFERASE GLFT2"/>
    <property type="match status" value="1"/>
</dbReference>
<name>A0ABR7P9W8_9FIRM</name>
<comment type="similarity">
    <text evidence="2">Belongs to the glycosyltransferase 2 family.</text>
</comment>
<dbReference type="RefSeq" id="WP_022303773.1">
    <property type="nucleotide sequence ID" value="NZ_JACRTP010000001.1"/>
</dbReference>
<dbReference type="PANTHER" id="PTHR43179">
    <property type="entry name" value="RHAMNOSYLTRANSFERASE WBBL"/>
    <property type="match status" value="1"/>
</dbReference>
<dbReference type="InterPro" id="IPR029044">
    <property type="entry name" value="Nucleotide-diphossugar_trans"/>
</dbReference>
<evidence type="ECO:0000259" key="6">
    <source>
        <dbReference type="Pfam" id="PF00535"/>
    </source>
</evidence>
<dbReference type="SUPFAM" id="SSF53448">
    <property type="entry name" value="Nucleotide-diphospho-sugar transferases"/>
    <property type="match status" value="1"/>
</dbReference>
<dbReference type="Gene3D" id="3.90.550.10">
    <property type="entry name" value="Spore Coat Polysaccharide Biosynthesis Protein SpsA, Chain A"/>
    <property type="match status" value="1"/>
</dbReference>
<organism evidence="7 8">
    <name type="scientific">Blautia stercoris</name>
    <dbReference type="NCBI Taxonomy" id="871664"/>
    <lineage>
        <taxon>Bacteria</taxon>
        <taxon>Bacillati</taxon>
        <taxon>Bacillota</taxon>
        <taxon>Clostridia</taxon>
        <taxon>Lachnospirales</taxon>
        <taxon>Lachnospiraceae</taxon>
        <taxon>Blautia</taxon>
    </lineage>
</organism>
<keyword evidence="5" id="KW-0472">Membrane</keyword>
<evidence type="ECO:0000313" key="8">
    <source>
        <dbReference type="Proteomes" id="UP000661649"/>
    </source>
</evidence>
<keyword evidence="8" id="KW-1185">Reference proteome</keyword>
<evidence type="ECO:0000256" key="5">
    <source>
        <dbReference type="SAM" id="Phobius"/>
    </source>
</evidence>
<comment type="pathway">
    <text evidence="1">Cell wall biogenesis; cell wall polysaccharide biosynthesis.</text>
</comment>
<sequence length="324" mass="37512">MQDVSVIIPNFNGKKYLKECLDSLRKQDYLYFEVILVDNGSEDGSVEWTKENYPEVRVIALKENTGFCGGVNAGIRESKSEYVLLLNNDTIVFPEFITELVHAIERAPDIFSCQAKMLQIQDENKMDDAGNFYCALGWAFADGKGKPESEYNKTREIFASCAGAAIYRKEILDEIGYFDEEHFAYLEDVDIGYRAKLHGYRNLFCPTARVLHVGSGTSGSRYNLFKIRYSSRNNLYLIYKNMPLWQIILNFPLLFVGFTIKTVFFASKGFGKDYIKGMWNGIVISKENKEKKVRNVAHQRERCWKIQLELYKNIGKRFRSEKRK</sequence>
<keyword evidence="5" id="KW-0812">Transmembrane</keyword>
<evidence type="ECO:0000256" key="2">
    <source>
        <dbReference type="ARBA" id="ARBA00006739"/>
    </source>
</evidence>
<dbReference type="InterPro" id="IPR001173">
    <property type="entry name" value="Glyco_trans_2-like"/>
</dbReference>
<comment type="caution">
    <text evidence="7">The sequence shown here is derived from an EMBL/GenBank/DDBJ whole genome shotgun (WGS) entry which is preliminary data.</text>
</comment>
<evidence type="ECO:0000256" key="1">
    <source>
        <dbReference type="ARBA" id="ARBA00004776"/>
    </source>
</evidence>
<keyword evidence="3" id="KW-0328">Glycosyltransferase</keyword>
<dbReference type="CDD" id="cd04186">
    <property type="entry name" value="GT_2_like_c"/>
    <property type="match status" value="1"/>
</dbReference>
<feature type="domain" description="Glycosyltransferase 2-like" evidence="6">
    <location>
        <begin position="5"/>
        <end position="176"/>
    </location>
</feature>
<proteinExistence type="inferred from homology"/>
<keyword evidence="4" id="KW-0808">Transferase</keyword>
<dbReference type="Pfam" id="PF00535">
    <property type="entry name" value="Glycos_transf_2"/>
    <property type="match status" value="1"/>
</dbReference>
<gene>
    <name evidence="7" type="ORF">H8712_03250</name>
</gene>
<keyword evidence="5" id="KW-1133">Transmembrane helix</keyword>
<accession>A0ABR7P9W8</accession>
<dbReference type="EMBL" id="JACRTP010000001">
    <property type="protein sequence ID" value="MBC8627646.1"/>
    <property type="molecule type" value="Genomic_DNA"/>
</dbReference>
<protein>
    <submittedName>
        <fullName evidence="7">Glycosyltransferase family 2 protein</fullName>
    </submittedName>
</protein>
<feature type="transmembrane region" description="Helical" evidence="5">
    <location>
        <begin position="244"/>
        <end position="266"/>
    </location>
</feature>
<evidence type="ECO:0000256" key="4">
    <source>
        <dbReference type="ARBA" id="ARBA00022679"/>
    </source>
</evidence>
<evidence type="ECO:0000256" key="3">
    <source>
        <dbReference type="ARBA" id="ARBA00022676"/>
    </source>
</evidence>
<evidence type="ECO:0000313" key="7">
    <source>
        <dbReference type="EMBL" id="MBC8627646.1"/>
    </source>
</evidence>